<reference evidence="8" key="1">
    <citation type="submission" date="2016-07" db="EMBL/GenBank/DDBJ databases">
        <title>Comparative genomics of the Campylobacter concisus group.</title>
        <authorList>
            <person name="Miller W.G."/>
            <person name="Yee E."/>
            <person name="Chapman M.H."/>
            <person name="Huynh S."/>
            <person name="Bono J.L."/>
            <person name="On S.L.W."/>
            <person name="StLeger J."/>
            <person name="Foster G."/>
            <person name="Parker C.T."/>
        </authorList>
    </citation>
    <scope>NUCLEOTIDE SEQUENCE</scope>
    <source>
        <strain evidence="8">525.92</strain>
    </source>
</reference>
<feature type="transmembrane region" description="Helical" evidence="6">
    <location>
        <begin position="12"/>
        <end position="45"/>
    </location>
</feature>
<evidence type="ECO:0000313" key="9">
    <source>
        <dbReference type="Proteomes" id="UP000006380"/>
    </source>
</evidence>
<keyword evidence="4 6" id="KW-1133">Transmembrane helix</keyword>
<dbReference type="SUPFAM" id="SSF160240">
    <property type="entry name" value="Cation efflux protein cytoplasmic domain-like"/>
    <property type="match status" value="1"/>
</dbReference>
<dbReference type="InterPro" id="IPR058533">
    <property type="entry name" value="Cation_efflux_TM"/>
</dbReference>
<keyword evidence="2" id="KW-0813">Transport</keyword>
<keyword evidence="3 6" id="KW-0812">Transmembrane</keyword>
<dbReference type="Pfam" id="PF01545">
    <property type="entry name" value="Cation_efflux"/>
    <property type="match status" value="1"/>
</dbReference>
<accession>A7GZD1</accession>
<evidence type="ECO:0000256" key="6">
    <source>
        <dbReference type="SAM" id="Phobius"/>
    </source>
</evidence>
<dbReference type="GO" id="GO:0016020">
    <property type="term" value="C:membrane"/>
    <property type="evidence" value="ECO:0007669"/>
    <property type="project" value="UniProtKB-SubCell"/>
</dbReference>
<gene>
    <name evidence="8" type="ORF">CCV52592_0272</name>
</gene>
<evidence type="ECO:0000256" key="3">
    <source>
        <dbReference type="ARBA" id="ARBA00022692"/>
    </source>
</evidence>
<evidence type="ECO:0000313" key="8">
    <source>
        <dbReference type="EMBL" id="EAU01257.2"/>
    </source>
</evidence>
<dbReference type="KEGG" id="ccv:CCV52592_0272"/>
<feature type="transmembrane region" description="Helical" evidence="6">
    <location>
        <begin position="184"/>
        <end position="202"/>
    </location>
</feature>
<dbReference type="AlphaFoldDB" id="A7GZD1"/>
<dbReference type="PANTHER" id="PTHR43840:SF50">
    <property type="entry name" value="MANGANESE EFFLUX SYSTEM PROTEIN MNES"/>
    <property type="match status" value="1"/>
</dbReference>
<keyword evidence="5 6" id="KW-0472">Membrane</keyword>
<evidence type="ECO:0000256" key="2">
    <source>
        <dbReference type="ARBA" id="ARBA00022448"/>
    </source>
</evidence>
<evidence type="ECO:0000256" key="1">
    <source>
        <dbReference type="ARBA" id="ARBA00004141"/>
    </source>
</evidence>
<sequence length="369" mass="40923">MMDFKDGARERLIIKTALIGIITNVCLAATKICIALVSGSVAIITDAINNLSDASSCVITIFGSKLAAKMPDEDHPYGYGRVEYIGGLVVSIVVLMLGFDFLKTSICNIISPVQTKFTAPLLLILFIAIFVKFALGAHYRKVGKNTKSISLKAVGTEALGDAIISCVILFSAALSYFWGVQIDGYAGALASLFIIINGVLLIKETFDKIIGGRVEKEVVDEIYAAVNRCEIVRGSYDLILHNYGVERFVGSVNVEIDEHLPIREISQTLNELQIEIYKKYRTYLVFGVYSVNLGQTQAKECIKSALAEFKSILNLHAFFIDDAKKSVRFDVVVDFKERNLSQLRANIEDIVRERFPGYKIFIVIDREFS</sequence>
<feature type="transmembrane region" description="Helical" evidence="6">
    <location>
        <begin position="158"/>
        <end position="178"/>
    </location>
</feature>
<dbReference type="STRING" id="360105.CCV52592_0272"/>
<dbReference type="InterPro" id="IPR002524">
    <property type="entry name" value="Cation_efflux"/>
</dbReference>
<keyword evidence="9" id="KW-1185">Reference proteome</keyword>
<dbReference type="Gene3D" id="1.20.1510.10">
    <property type="entry name" value="Cation efflux protein transmembrane domain"/>
    <property type="match status" value="1"/>
</dbReference>
<proteinExistence type="predicted"/>
<dbReference type="PANTHER" id="PTHR43840">
    <property type="entry name" value="MITOCHONDRIAL METAL TRANSPORTER 1-RELATED"/>
    <property type="match status" value="1"/>
</dbReference>
<dbReference type="SUPFAM" id="SSF161111">
    <property type="entry name" value="Cation efflux protein transmembrane domain-like"/>
    <property type="match status" value="1"/>
</dbReference>
<dbReference type="InterPro" id="IPR036837">
    <property type="entry name" value="Cation_efflux_CTD_sf"/>
</dbReference>
<evidence type="ECO:0000256" key="5">
    <source>
        <dbReference type="ARBA" id="ARBA00023136"/>
    </source>
</evidence>
<dbReference type="GO" id="GO:0008324">
    <property type="term" value="F:monoatomic cation transmembrane transporter activity"/>
    <property type="evidence" value="ECO:0007669"/>
    <property type="project" value="InterPro"/>
</dbReference>
<feature type="domain" description="Cation efflux protein transmembrane" evidence="7">
    <location>
        <begin position="18"/>
        <end position="208"/>
    </location>
</feature>
<dbReference type="InterPro" id="IPR027469">
    <property type="entry name" value="Cation_efflux_TMD_sf"/>
</dbReference>
<organism evidence="8 9">
    <name type="scientific">Campylobacter curvus (strain 525.92)</name>
    <dbReference type="NCBI Taxonomy" id="360105"/>
    <lineage>
        <taxon>Bacteria</taxon>
        <taxon>Pseudomonadati</taxon>
        <taxon>Campylobacterota</taxon>
        <taxon>Epsilonproteobacteria</taxon>
        <taxon>Campylobacterales</taxon>
        <taxon>Campylobacteraceae</taxon>
        <taxon>Campylobacter</taxon>
    </lineage>
</organism>
<protein>
    <submittedName>
        <fullName evidence="8">Co/Zn/Cd cation transporter</fullName>
    </submittedName>
</protein>
<name>A7GZD1_CAMC5</name>
<feature type="transmembrane region" description="Helical" evidence="6">
    <location>
        <begin position="119"/>
        <end position="137"/>
    </location>
</feature>
<dbReference type="InterPro" id="IPR050291">
    <property type="entry name" value="CDF_Transporter"/>
</dbReference>
<dbReference type="EMBL" id="CP000767">
    <property type="protein sequence ID" value="EAU01257.2"/>
    <property type="molecule type" value="Genomic_DNA"/>
</dbReference>
<evidence type="ECO:0000259" key="7">
    <source>
        <dbReference type="Pfam" id="PF01545"/>
    </source>
</evidence>
<dbReference type="NCBIfam" id="TIGR01297">
    <property type="entry name" value="CDF"/>
    <property type="match status" value="1"/>
</dbReference>
<feature type="transmembrane region" description="Helical" evidence="6">
    <location>
        <begin position="80"/>
        <end position="99"/>
    </location>
</feature>
<dbReference type="RefSeq" id="WP_231931828.1">
    <property type="nucleotide sequence ID" value="NC_009715.2"/>
</dbReference>
<dbReference type="Proteomes" id="UP000006380">
    <property type="component" value="Chromosome"/>
</dbReference>
<comment type="subcellular location">
    <subcellularLocation>
        <location evidence="1">Membrane</location>
        <topology evidence="1">Multi-pass membrane protein</topology>
    </subcellularLocation>
</comment>
<evidence type="ECO:0000256" key="4">
    <source>
        <dbReference type="ARBA" id="ARBA00022989"/>
    </source>
</evidence>